<evidence type="ECO:0000256" key="1">
    <source>
        <dbReference type="SAM" id="MobiDB-lite"/>
    </source>
</evidence>
<proteinExistence type="predicted"/>
<organism evidence="3 4">
    <name type="scientific">Acetobacter estunensis</name>
    <dbReference type="NCBI Taxonomy" id="104097"/>
    <lineage>
        <taxon>Bacteria</taxon>
        <taxon>Pseudomonadati</taxon>
        <taxon>Pseudomonadota</taxon>
        <taxon>Alphaproteobacteria</taxon>
        <taxon>Acetobacterales</taxon>
        <taxon>Acetobacteraceae</taxon>
        <taxon>Acetobacter</taxon>
    </lineage>
</organism>
<feature type="signal peptide" evidence="2">
    <location>
        <begin position="1"/>
        <end position="38"/>
    </location>
</feature>
<evidence type="ECO:0000313" key="4">
    <source>
        <dbReference type="Proteomes" id="UP000597459"/>
    </source>
</evidence>
<dbReference type="Gene3D" id="1.20.120.1940">
    <property type="entry name" value="YfdX protein domain"/>
    <property type="match status" value="1"/>
</dbReference>
<dbReference type="EMBL" id="WOTH01000005">
    <property type="protein sequence ID" value="NHO53142.1"/>
    <property type="molecule type" value="Genomic_DNA"/>
</dbReference>
<protein>
    <submittedName>
        <fullName evidence="3">YfdX family protein</fullName>
    </submittedName>
</protein>
<feature type="chain" id="PRO_5036914199" evidence="2">
    <location>
        <begin position="39"/>
        <end position="276"/>
    </location>
</feature>
<name>A0A967B3N7_9PROT</name>
<reference evidence="3" key="1">
    <citation type="submission" date="2019-11" db="EMBL/GenBank/DDBJ databases">
        <title>Description of new Acetobacter species.</title>
        <authorList>
            <person name="Cleenwerck I."/>
            <person name="Sombolestani A.S."/>
        </authorList>
    </citation>
    <scope>NUCLEOTIDE SEQUENCE</scope>
    <source>
        <strain evidence="3">LMG 1626</strain>
    </source>
</reference>
<evidence type="ECO:0000256" key="2">
    <source>
        <dbReference type="SAM" id="SignalP"/>
    </source>
</evidence>
<dbReference type="InterPro" id="IPR021236">
    <property type="entry name" value="Uncharacterised_YfdX"/>
</dbReference>
<gene>
    <name evidence="3" type="ORF">GOB87_04090</name>
</gene>
<dbReference type="AlphaFoldDB" id="A0A967B3N7"/>
<dbReference type="Gene3D" id="6.10.250.2140">
    <property type="match status" value="1"/>
</dbReference>
<dbReference type="Pfam" id="PF10938">
    <property type="entry name" value="YfdX"/>
    <property type="match status" value="1"/>
</dbReference>
<feature type="region of interest" description="Disordered" evidence="1">
    <location>
        <begin position="241"/>
        <end position="276"/>
    </location>
</feature>
<comment type="caution">
    <text evidence="3">The sequence shown here is derived from an EMBL/GenBank/DDBJ whole genome shotgun (WGS) entry which is preliminary data.</text>
</comment>
<dbReference type="Proteomes" id="UP000597459">
    <property type="component" value="Unassembled WGS sequence"/>
</dbReference>
<feature type="compositionally biased region" description="Low complexity" evidence="1">
    <location>
        <begin position="242"/>
        <end position="276"/>
    </location>
</feature>
<accession>A0A967B3N7</accession>
<keyword evidence="2" id="KW-0732">Signal</keyword>
<evidence type="ECO:0000313" key="3">
    <source>
        <dbReference type="EMBL" id="NHO53142.1"/>
    </source>
</evidence>
<keyword evidence="4" id="KW-1185">Reference proteome</keyword>
<sequence length="276" mass="28854">MVGASHFCLWRHTFMTPRFFVATGFLMAGMAGASLAHAAQPTEQQVEQDFGHLSQDGLRSFADVDIAGRAIAVGNISTAKDALKDANRYLLHAQRDNHQFMLQESELHPASRVPDGHSGRLPSADQSSGRLGWLPILGEYIEKDPTQSQPDHAKALADANSKLKSGNTKEAAASLSKAGENVEFVLAVAPLKDYQAVVHRASELLTAGKTGPAMDALTEAQESVRFVSQDFTVAADGKTLQPVPATSAPATSAPATSAPATSAPAISGSAAPASGN</sequence>